<sequence length="226" mass="26520">MYGSILSFEAAGKLDKTALKEAYDAYKAAFFDPLYQAAIQRCIIHAKISQIATQITPFLHHHIYLQFEIFDDASLLEWIKRYAHTVDPALNLGRPVHFNPDIEIEKPQGQKPELVGFYGYMYEFPWPNQSMYCRSEQELLARTAGFAFETLAARIHFRHSPPMDSQFPFRYNAQLRWWESYWNGCFDEMAPCEKVASFIRAQHHYEPYFIRIYPLFPAKTAVEVKD</sequence>
<evidence type="ECO:0000313" key="1">
    <source>
        <dbReference type="EMBL" id="MDK4306793.1"/>
    </source>
</evidence>
<dbReference type="RefSeq" id="WP_284588883.1">
    <property type="nucleotide sequence ID" value="NZ_JASNUC010000005.1"/>
</dbReference>
<evidence type="ECO:0000313" key="2">
    <source>
        <dbReference type="Proteomes" id="UP001224412"/>
    </source>
</evidence>
<protein>
    <submittedName>
        <fullName evidence="1">Uncharacterized protein</fullName>
    </submittedName>
</protein>
<reference evidence="1" key="1">
    <citation type="submission" date="2023-05" db="EMBL/GenBank/DDBJ databases">
        <title>Metabolic capabilities are highly conserved among human nasal-associated Corynebacterium species in pangenomic analyses.</title>
        <authorList>
            <person name="Tran T.H."/>
            <person name="Roberts A.Q."/>
            <person name="Escapa I.F."/>
            <person name="Gao W."/>
            <person name="Conlan S."/>
            <person name="Kong H."/>
            <person name="Segre J.A."/>
            <person name="Kelly M.S."/>
            <person name="Lemon K.P."/>
        </authorList>
    </citation>
    <scope>NUCLEOTIDE SEQUENCE</scope>
    <source>
        <strain evidence="1">KPL2773</strain>
    </source>
</reference>
<organism evidence="1 2">
    <name type="scientific">Corynebacterium pseudodiphtheriticum</name>
    <dbReference type="NCBI Taxonomy" id="37637"/>
    <lineage>
        <taxon>Bacteria</taxon>
        <taxon>Bacillati</taxon>
        <taxon>Actinomycetota</taxon>
        <taxon>Actinomycetes</taxon>
        <taxon>Mycobacteriales</taxon>
        <taxon>Corynebacteriaceae</taxon>
        <taxon>Corynebacterium</taxon>
    </lineage>
</organism>
<dbReference type="EMBL" id="JASNVH010000006">
    <property type="protein sequence ID" value="MDK4306793.1"/>
    <property type="molecule type" value="Genomic_DNA"/>
</dbReference>
<comment type="caution">
    <text evidence="1">The sequence shown here is derived from an EMBL/GenBank/DDBJ whole genome shotgun (WGS) entry which is preliminary data.</text>
</comment>
<dbReference type="AlphaFoldDB" id="A0AAP4F650"/>
<proteinExistence type="predicted"/>
<dbReference type="Proteomes" id="UP001224412">
    <property type="component" value="Unassembled WGS sequence"/>
</dbReference>
<name>A0AAP4F650_9CORY</name>
<gene>
    <name evidence="1" type="ORF">QPX42_04400</name>
</gene>
<accession>A0AAP4F650</accession>